<dbReference type="InterPro" id="IPR000182">
    <property type="entry name" value="GNAT_dom"/>
</dbReference>
<dbReference type="EMBL" id="CP041616">
    <property type="protein sequence ID" value="QDO87049.1"/>
    <property type="molecule type" value="Genomic_DNA"/>
</dbReference>
<name>A0A516G6A6_9MICO</name>
<dbReference type="SUPFAM" id="SSF55729">
    <property type="entry name" value="Acyl-CoA N-acyltransferases (Nat)"/>
    <property type="match status" value="1"/>
</dbReference>
<keyword evidence="3" id="KW-1185">Reference proteome</keyword>
<reference evidence="2 3" key="1">
    <citation type="submission" date="2019-07" db="EMBL/GenBank/DDBJ databases">
        <title>complete genome sequencing of Ornithinimicrobium sp. H23M54.</title>
        <authorList>
            <person name="Bae J.-W."/>
            <person name="Lee S.-Y."/>
        </authorList>
    </citation>
    <scope>NUCLEOTIDE SEQUENCE [LARGE SCALE GENOMIC DNA]</scope>
    <source>
        <strain evidence="2 3">H23M54</strain>
    </source>
</reference>
<dbReference type="OrthoDB" id="4119890at2"/>
<accession>A0A516G6A6</accession>
<dbReference type="RefSeq" id="WP_143781711.1">
    <property type="nucleotide sequence ID" value="NZ_CP041616.1"/>
</dbReference>
<evidence type="ECO:0000259" key="1">
    <source>
        <dbReference type="Pfam" id="PF00583"/>
    </source>
</evidence>
<dbReference type="InterPro" id="IPR016181">
    <property type="entry name" value="Acyl_CoA_acyltransferase"/>
</dbReference>
<gene>
    <name evidence="2" type="ORF">FNH13_00875</name>
</gene>
<dbReference type="Pfam" id="PF00583">
    <property type="entry name" value="Acetyltransf_1"/>
    <property type="match status" value="1"/>
</dbReference>
<keyword evidence="2" id="KW-0808">Transferase</keyword>
<protein>
    <submittedName>
        <fullName evidence="2">GNAT family N-acetyltransferase</fullName>
    </submittedName>
</protein>
<dbReference type="GO" id="GO:0016747">
    <property type="term" value="F:acyltransferase activity, transferring groups other than amino-acyl groups"/>
    <property type="evidence" value="ECO:0007669"/>
    <property type="project" value="InterPro"/>
</dbReference>
<sequence>MSIHAVLLPVPAADAPPGEGLKQVAAVEAAHVEHVLGHADLAEAPEVYAVGYRSQETTRKHYLLARDTEGQAVGYASVRMPLKDNLSVAHVFPSWLPGSAPEKQVYDALWTECLPLIETGGRSVVHSWTMHPAVDVGHGWVEPQSGVGRLGRDDRADWLESQGFVLEQVEIASTLTVTADLITSAGEVIAAADGTAYKVRSWLGPTPPELRGEMARLRARMSIDAPSAGMEQEDEHWDEAEVVRVDRVRDEWGRDYATAVALGPDGQPVAYSELAHPRDRPQVAIQDDTLVHGDHRGHGLGLLVKAAALTELTRNVPALRRIHTWNAAENTHMLAINRRLGFVPLGVTGAWQLRRG</sequence>
<dbReference type="KEGG" id="orz:FNH13_00875"/>
<dbReference type="Proteomes" id="UP000315395">
    <property type="component" value="Chromosome"/>
</dbReference>
<dbReference type="AlphaFoldDB" id="A0A516G6A6"/>
<proteinExistence type="predicted"/>
<organism evidence="2 3">
    <name type="scientific">Ornithinimicrobium ciconiae</name>
    <dbReference type="NCBI Taxonomy" id="2594265"/>
    <lineage>
        <taxon>Bacteria</taxon>
        <taxon>Bacillati</taxon>
        <taxon>Actinomycetota</taxon>
        <taxon>Actinomycetes</taxon>
        <taxon>Micrococcales</taxon>
        <taxon>Ornithinimicrobiaceae</taxon>
        <taxon>Ornithinimicrobium</taxon>
    </lineage>
</organism>
<feature type="domain" description="N-acetyltransferase" evidence="1">
    <location>
        <begin position="244"/>
        <end position="342"/>
    </location>
</feature>
<evidence type="ECO:0000313" key="3">
    <source>
        <dbReference type="Proteomes" id="UP000315395"/>
    </source>
</evidence>
<evidence type="ECO:0000313" key="2">
    <source>
        <dbReference type="EMBL" id="QDO87049.1"/>
    </source>
</evidence>
<dbReference type="Gene3D" id="3.40.630.30">
    <property type="match status" value="1"/>
</dbReference>